<dbReference type="GO" id="GO:0016740">
    <property type="term" value="F:transferase activity"/>
    <property type="evidence" value="ECO:0007669"/>
    <property type="project" value="UniProtKB-KW"/>
</dbReference>
<evidence type="ECO:0000313" key="11">
    <source>
        <dbReference type="Proteomes" id="UP000190341"/>
    </source>
</evidence>
<dbReference type="STRING" id="428993.SAMN06296058_3094"/>
<evidence type="ECO:0000256" key="3">
    <source>
        <dbReference type="ARBA" id="ARBA00022679"/>
    </source>
</evidence>
<keyword evidence="6 7" id="KW-0961">Cell wall biogenesis/degradation</keyword>
<evidence type="ECO:0000256" key="4">
    <source>
        <dbReference type="ARBA" id="ARBA00022960"/>
    </source>
</evidence>
<feature type="active site" description="Nucleophile" evidence="7">
    <location>
        <position position="153"/>
    </location>
</feature>
<keyword evidence="3" id="KW-0808">Transferase</keyword>
<gene>
    <name evidence="10" type="ORF">SAMN06296058_3094</name>
</gene>
<dbReference type="PANTHER" id="PTHR30582:SF2">
    <property type="entry name" value="L,D-TRANSPEPTIDASE YCIB-RELATED"/>
    <property type="match status" value="1"/>
</dbReference>
<dbReference type="Proteomes" id="UP000190341">
    <property type="component" value="Unassembled WGS sequence"/>
</dbReference>
<feature type="active site" description="Proton donor/acceptor" evidence="7">
    <location>
        <position position="140"/>
    </location>
</feature>
<dbReference type="UniPathway" id="UPA00219"/>
<evidence type="ECO:0000256" key="8">
    <source>
        <dbReference type="SAM" id="SignalP"/>
    </source>
</evidence>
<dbReference type="GO" id="GO:0005576">
    <property type="term" value="C:extracellular region"/>
    <property type="evidence" value="ECO:0007669"/>
    <property type="project" value="TreeGrafter"/>
</dbReference>
<dbReference type="Pfam" id="PF03734">
    <property type="entry name" value="YkuD"/>
    <property type="match status" value="1"/>
</dbReference>
<sequence>MRMGSRGRRGAATAAWIAGMALACLATFASASVPFWGARQSSSVDTAPDQLKPGEWIWGGDIKTMGPMTVIVSLTEQRGYVYRNGVLIAVTTVSTGKKGHETPTGVFTILQKDKDHRSSKYNSAPMPYQERLTWDGIALHAGGLPGYPESHGCVHMPSEFARLLFDATTMGMTVVIAEDGASPMAMVHPSPLSPIRADGGADAVVPPLENGVSYRWHPELAPEGPLSLVLSRSDQRLVVMRNGIEIGRSRVLVREPEAITGTHAYVMGSGFMEGSFPQFPGGHAPQWQAIAVPGHEADAGSAVKRETVEGLTIPPEFIALVYPLLAPGTVLVATDAHIISQTNSGKQLQILNADPPDETR</sequence>
<dbReference type="PANTHER" id="PTHR30582">
    <property type="entry name" value="L,D-TRANSPEPTIDASE"/>
    <property type="match status" value="1"/>
</dbReference>
<dbReference type="PROSITE" id="PS51257">
    <property type="entry name" value="PROKAR_LIPOPROTEIN"/>
    <property type="match status" value="1"/>
</dbReference>
<dbReference type="InterPro" id="IPR050979">
    <property type="entry name" value="LD-transpeptidase"/>
</dbReference>
<dbReference type="PIRSF" id="PIRSF029342">
    <property type="entry name" value="UCP029342_ErfK/YbiS/YcfS/YnhG"/>
    <property type="match status" value="1"/>
</dbReference>
<evidence type="ECO:0000256" key="7">
    <source>
        <dbReference type="PROSITE-ProRule" id="PRU01373"/>
    </source>
</evidence>
<dbReference type="Gene3D" id="2.40.440.10">
    <property type="entry name" value="L,D-transpeptidase catalytic domain-like"/>
    <property type="match status" value="1"/>
</dbReference>
<evidence type="ECO:0000256" key="5">
    <source>
        <dbReference type="ARBA" id="ARBA00022984"/>
    </source>
</evidence>
<organism evidence="10 11">
    <name type="scientific">Pseudoxanthomonas indica</name>
    <dbReference type="NCBI Taxonomy" id="428993"/>
    <lineage>
        <taxon>Bacteria</taxon>
        <taxon>Pseudomonadati</taxon>
        <taxon>Pseudomonadota</taxon>
        <taxon>Gammaproteobacteria</taxon>
        <taxon>Lysobacterales</taxon>
        <taxon>Lysobacteraceae</taxon>
        <taxon>Pseudoxanthomonas</taxon>
    </lineage>
</organism>
<protein>
    <submittedName>
        <fullName evidence="10">L,D-transpeptidase catalytic domain</fullName>
    </submittedName>
</protein>
<keyword evidence="11" id="KW-1185">Reference proteome</keyword>
<dbReference type="GO" id="GO:0008360">
    <property type="term" value="P:regulation of cell shape"/>
    <property type="evidence" value="ECO:0007669"/>
    <property type="project" value="UniProtKB-UniRule"/>
</dbReference>
<evidence type="ECO:0000313" key="10">
    <source>
        <dbReference type="EMBL" id="SKC79601.1"/>
    </source>
</evidence>
<dbReference type="PROSITE" id="PS52029">
    <property type="entry name" value="LD_TPASE"/>
    <property type="match status" value="1"/>
</dbReference>
<dbReference type="InterPro" id="IPR005490">
    <property type="entry name" value="LD_TPept_cat_dom"/>
</dbReference>
<keyword evidence="8" id="KW-0732">Signal</keyword>
<comment type="pathway">
    <text evidence="1 7">Cell wall biogenesis; peptidoglycan biosynthesis.</text>
</comment>
<evidence type="ECO:0000259" key="9">
    <source>
        <dbReference type="PROSITE" id="PS52029"/>
    </source>
</evidence>
<keyword evidence="4 7" id="KW-0133">Cell shape</keyword>
<dbReference type="NCBIfam" id="NF004785">
    <property type="entry name" value="PRK06132.1-2"/>
    <property type="match status" value="1"/>
</dbReference>
<dbReference type="AlphaFoldDB" id="A0A1T5LUM0"/>
<reference evidence="10 11" key="1">
    <citation type="submission" date="2017-02" db="EMBL/GenBank/DDBJ databases">
        <authorList>
            <person name="Peterson S.W."/>
        </authorList>
    </citation>
    <scope>NUCLEOTIDE SEQUENCE [LARGE SCALE GENOMIC DNA]</scope>
    <source>
        <strain evidence="10 11">P15</strain>
    </source>
</reference>
<dbReference type="GO" id="GO:0018104">
    <property type="term" value="P:peptidoglycan-protein cross-linking"/>
    <property type="evidence" value="ECO:0007669"/>
    <property type="project" value="TreeGrafter"/>
</dbReference>
<name>A0A1T5LUM0_9GAMM</name>
<feature type="domain" description="L,D-TPase catalytic" evidence="9">
    <location>
        <begin position="68"/>
        <end position="177"/>
    </location>
</feature>
<dbReference type="RefSeq" id="WP_229730745.1">
    <property type="nucleotide sequence ID" value="NZ_BMCL01000001.1"/>
</dbReference>
<dbReference type="InterPro" id="IPR016915">
    <property type="entry name" value="UCP029342"/>
</dbReference>
<accession>A0A1T5LUM0</accession>
<dbReference type="GO" id="GO:0071972">
    <property type="term" value="F:peptidoglycan L,D-transpeptidase activity"/>
    <property type="evidence" value="ECO:0007669"/>
    <property type="project" value="TreeGrafter"/>
</dbReference>
<dbReference type="CDD" id="cd16913">
    <property type="entry name" value="YkuD_like"/>
    <property type="match status" value="1"/>
</dbReference>
<dbReference type="InterPro" id="IPR038063">
    <property type="entry name" value="Transpep_catalytic_dom"/>
</dbReference>
<evidence type="ECO:0000256" key="6">
    <source>
        <dbReference type="ARBA" id="ARBA00023316"/>
    </source>
</evidence>
<evidence type="ECO:0000256" key="1">
    <source>
        <dbReference type="ARBA" id="ARBA00004752"/>
    </source>
</evidence>
<proteinExistence type="inferred from homology"/>
<comment type="similarity">
    <text evidence="2">Belongs to the YkuD family.</text>
</comment>
<feature type="signal peptide" evidence="8">
    <location>
        <begin position="1"/>
        <end position="31"/>
    </location>
</feature>
<keyword evidence="5 7" id="KW-0573">Peptidoglycan synthesis</keyword>
<dbReference type="GO" id="GO:0071555">
    <property type="term" value="P:cell wall organization"/>
    <property type="evidence" value="ECO:0007669"/>
    <property type="project" value="UniProtKB-UniRule"/>
</dbReference>
<dbReference type="EMBL" id="FUZV01000002">
    <property type="protein sequence ID" value="SKC79601.1"/>
    <property type="molecule type" value="Genomic_DNA"/>
</dbReference>
<feature type="chain" id="PRO_5013387063" evidence="8">
    <location>
        <begin position="32"/>
        <end position="360"/>
    </location>
</feature>
<evidence type="ECO:0000256" key="2">
    <source>
        <dbReference type="ARBA" id="ARBA00005992"/>
    </source>
</evidence>
<dbReference type="SUPFAM" id="SSF141523">
    <property type="entry name" value="L,D-transpeptidase catalytic domain-like"/>
    <property type="match status" value="1"/>
</dbReference>